<gene>
    <name evidence="2" type="ORF">CE11_00023</name>
</gene>
<evidence type="ECO:0000313" key="2">
    <source>
        <dbReference type="EMBL" id="AFX92056.1"/>
    </source>
</evidence>
<dbReference type="Proteomes" id="UP000241137">
    <property type="component" value="Segment"/>
</dbReference>
<evidence type="ECO:0000256" key="1">
    <source>
        <dbReference type="SAM" id="MobiDB-lite"/>
    </source>
</evidence>
<proteinExistence type="predicted"/>
<feature type="region of interest" description="Disordered" evidence="1">
    <location>
        <begin position="64"/>
        <end position="108"/>
    </location>
</feature>
<sequence length="209" mass="24235">MNDQPNDTNLLNNLLNNLELEISESKESGSTNNEAITNLMDYLLENPNIDNKIINTTIQKSNNDQLKTTINDPKINEEETCDENDSDENDSDENDSDENDSEENDSDQVFTEDQCLMGAYNHLCNIDKEMIKIIESRKNLFIPIPIPMRYKYIGVEYEHPSVRDTLRNSNLDILPKYNFSTFFDKFDALDSISYMIYSQQFDKSIEDID</sequence>
<accession>K7Z750</accession>
<dbReference type="EMBL" id="JX975216">
    <property type="protein sequence ID" value="AFX92056.1"/>
    <property type="molecule type" value="Genomic_DNA"/>
</dbReference>
<reference evidence="2 3" key="1">
    <citation type="journal article" date="2014" name="Virus Genes">
        <title>Complete genome sequence of Courdo11 virus, a member of the family Mimiviridae.</title>
        <authorList>
            <person name="Yoosuf N."/>
            <person name="Pagnier I."/>
            <person name="Fournous G."/>
            <person name="Robert C."/>
            <person name="La Scola B."/>
            <person name="Raoult D."/>
            <person name="Colson P."/>
        </authorList>
    </citation>
    <scope>NUCLEOTIDE SEQUENCE [LARGE SCALE GENOMIC DNA]</scope>
</reference>
<name>K7Z750_9VIRU</name>
<feature type="compositionally biased region" description="Acidic residues" evidence="1">
    <location>
        <begin position="78"/>
        <end position="106"/>
    </location>
</feature>
<evidence type="ECO:0000313" key="3">
    <source>
        <dbReference type="Proteomes" id="UP000241137"/>
    </source>
</evidence>
<protein>
    <submittedName>
        <fullName evidence="2">Uncharacterized protein</fullName>
    </submittedName>
</protein>
<organism evidence="2 3">
    <name type="scientific">Megavirus courdo11</name>
    <dbReference type="NCBI Taxonomy" id="1128140"/>
    <lineage>
        <taxon>Viruses</taxon>
        <taxon>Varidnaviria</taxon>
        <taxon>Bamfordvirae</taxon>
        <taxon>Nucleocytoviricota</taxon>
        <taxon>Megaviricetes</taxon>
        <taxon>Imitervirales</taxon>
        <taxon>Mimiviridae</taxon>
        <taxon>Megamimivirinae</taxon>
        <taxon>Megavirus</taxon>
        <taxon>Megavirus chilense</taxon>
    </lineage>
</organism>